<dbReference type="SUPFAM" id="SSF53474">
    <property type="entry name" value="alpha/beta-Hydrolases"/>
    <property type="match status" value="1"/>
</dbReference>
<dbReference type="RefSeq" id="WP_307294658.1">
    <property type="nucleotide sequence ID" value="NZ_JAUSXV010000001.1"/>
</dbReference>
<feature type="domain" description="Alpha/beta hydrolase fold-3" evidence="3">
    <location>
        <begin position="105"/>
        <end position="272"/>
    </location>
</feature>
<protein>
    <submittedName>
        <fullName evidence="4">Acetyl esterase</fullName>
        <ecNumber evidence="4">3.1.1.-</ecNumber>
    </submittedName>
</protein>
<dbReference type="AlphaFoldDB" id="A0AAW8EV09"/>
<feature type="region of interest" description="Disordered" evidence="2">
    <location>
        <begin position="1"/>
        <end position="26"/>
    </location>
</feature>
<feature type="domain" description="Alpha/beta hydrolase fold-3" evidence="3">
    <location>
        <begin position="46"/>
        <end position="87"/>
    </location>
</feature>
<proteinExistence type="predicted"/>
<organism evidence="4 5">
    <name type="scientific">Microbacterium natoriense</name>
    <dbReference type="NCBI Taxonomy" id="284570"/>
    <lineage>
        <taxon>Bacteria</taxon>
        <taxon>Bacillati</taxon>
        <taxon>Actinomycetota</taxon>
        <taxon>Actinomycetes</taxon>
        <taxon>Micrococcales</taxon>
        <taxon>Microbacteriaceae</taxon>
        <taxon>Microbacterium</taxon>
    </lineage>
</organism>
<accession>A0AAW8EV09</accession>
<dbReference type="InterPro" id="IPR029058">
    <property type="entry name" value="AB_hydrolase_fold"/>
</dbReference>
<keyword evidence="5" id="KW-1185">Reference proteome</keyword>
<dbReference type="Pfam" id="PF07859">
    <property type="entry name" value="Abhydrolase_3"/>
    <property type="match status" value="2"/>
</dbReference>
<evidence type="ECO:0000256" key="2">
    <source>
        <dbReference type="SAM" id="MobiDB-lite"/>
    </source>
</evidence>
<dbReference type="EMBL" id="JAUSXV010000001">
    <property type="protein sequence ID" value="MDQ0647048.1"/>
    <property type="molecule type" value="Genomic_DNA"/>
</dbReference>
<feature type="compositionally biased region" description="Low complexity" evidence="2">
    <location>
        <begin position="1"/>
        <end position="17"/>
    </location>
</feature>
<comment type="caution">
    <text evidence="4">The sequence shown here is derived from an EMBL/GenBank/DDBJ whole genome shotgun (WGS) entry which is preliminary data.</text>
</comment>
<name>A0AAW8EV09_9MICO</name>
<dbReference type="Gene3D" id="3.40.50.1820">
    <property type="entry name" value="alpha/beta hydrolase"/>
    <property type="match status" value="1"/>
</dbReference>
<evidence type="ECO:0000313" key="5">
    <source>
        <dbReference type="Proteomes" id="UP001244427"/>
    </source>
</evidence>
<sequence>MTIDPAPAASSSSDAPSTVSQRVLEGPHGPLDVRVYLPNARRGAGIVWVHGGGFASGDLDMPESDWVARQFAEHGIVVVCVEYRLAPIPNEWAARSGSSGRSGVHYPVASDEVEYAFRWASESGLATGEWALGGASAGGNLAAGASLRLVHNERTRPALVALSYPTLHSVQPAPDAALRAALDRNPDADRFGPDAVRAMYENYLGASLSGADIFAVPGTASADDLEGFPPVIMINADVDELRVSGEAFADTLREAGVDVELHTEIGSQHGFLNIPEDPAAAAAIERFAARIVDTMRDSTGVRRERG</sequence>
<dbReference type="PANTHER" id="PTHR48081">
    <property type="entry name" value="AB HYDROLASE SUPERFAMILY PROTEIN C4A8.06C"/>
    <property type="match status" value="1"/>
</dbReference>
<dbReference type="EC" id="3.1.1.-" evidence="4"/>
<dbReference type="InterPro" id="IPR013094">
    <property type="entry name" value="AB_hydrolase_3"/>
</dbReference>
<keyword evidence="1 4" id="KW-0378">Hydrolase</keyword>
<dbReference type="GO" id="GO:0016787">
    <property type="term" value="F:hydrolase activity"/>
    <property type="evidence" value="ECO:0007669"/>
    <property type="project" value="UniProtKB-KW"/>
</dbReference>
<evidence type="ECO:0000256" key="1">
    <source>
        <dbReference type="ARBA" id="ARBA00022801"/>
    </source>
</evidence>
<gene>
    <name evidence="4" type="ORF">QFZ53_001244</name>
</gene>
<dbReference type="InterPro" id="IPR050300">
    <property type="entry name" value="GDXG_lipolytic_enzyme"/>
</dbReference>
<reference evidence="4 5" key="1">
    <citation type="submission" date="2023-07" db="EMBL/GenBank/DDBJ databases">
        <title>Comparative genomics of wheat-associated soil bacteria to identify genetic determinants of phenazine resistance.</title>
        <authorList>
            <person name="Mouncey N."/>
        </authorList>
    </citation>
    <scope>NUCLEOTIDE SEQUENCE [LARGE SCALE GENOMIC DNA]</scope>
    <source>
        <strain evidence="4 5">W4I9-1</strain>
    </source>
</reference>
<dbReference type="Proteomes" id="UP001244427">
    <property type="component" value="Unassembled WGS sequence"/>
</dbReference>
<evidence type="ECO:0000313" key="4">
    <source>
        <dbReference type="EMBL" id="MDQ0647048.1"/>
    </source>
</evidence>
<evidence type="ECO:0000259" key="3">
    <source>
        <dbReference type="Pfam" id="PF07859"/>
    </source>
</evidence>